<dbReference type="EMBL" id="BOOI01000001">
    <property type="protein sequence ID" value="GIH81780.1"/>
    <property type="molecule type" value="Genomic_DNA"/>
</dbReference>
<evidence type="ECO:0000313" key="1">
    <source>
        <dbReference type="EMBL" id="GIH81780.1"/>
    </source>
</evidence>
<evidence type="ECO:0000313" key="2">
    <source>
        <dbReference type="Proteomes" id="UP000655044"/>
    </source>
</evidence>
<protein>
    <submittedName>
        <fullName evidence="1">Uncharacterized protein</fullName>
    </submittedName>
</protein>
<sequence>MDDMHDTDDIARKVDECRAWRDVDADALTLLLRTHREVCLRDDPAQWSVSDVEAVMEALTERELSPGLAEALSAAWLTWFDFLVETCGLTPPSSAPRELRSLVEGAGEALRGIGAAPGDYGRARKLVAAMMAEGVDPDDEDAVKVWMDRLLRDPARVAEVMRGPASPRRTVVDRARQTVEALPPVRLAPTAELAAAARACEPLRAALDLARWVGQGRPLAEGADGLSAADAEAAGVADRPWVFGTAVDAGLLRLSYTEVLPGPRLGDWPDGDDDAVLDVWVGGFDAAASGPASPMLGSMLLTNLFLSGVPELPLKEVTEQLRSMAPEIDELAVPALERLAAYGAVRPLDGERLAITPLGVYAVVERLRRNGQHVRVLPDPASLSAGELVSVLGTARAADVEELAAGWFAARDPLDGARALLAEVEAPEAYVARSMVVHLVGGLGRAAAPLWRELTGHLTLGGWARRGLRDLGETSEEDRTGDLWMLLDAWGTSVEQGYPEEVAENAGRLGEEAGSLLEVIWRLGHPAAEPVLNAISMNSRDKKLAKVARRAVFKLGSSR</sequence>
<dbReference type="AlphaFoldDB" id="A0A8J3RUU6"/>
<keyword evidence="2" id="KW-1185">Reference proteome</keyword>
<accession>A0A8J3RUU6</accession>
<name>A0A8J3RUU6_PLARO</name>
<gene>
    <name evidence="1" type="ORF">Pro02_01880</name>
</gene>
<proteinExistence type="predicted"/>
<dbReference type="Proteomes" id="UP000655044">
    <property type="component" value="Unassembled WGS sequence"/>
</dbReference>
<organism evidence="1 2">
    <name type="scientific">Planobispora rosea</name>
    <dbReference type="NCBI Taxonomy" id="35762"/>
    <lineage>
        <taxon>Bacteria</taxon>
        <taxon>Bacillati</taxon>
        <taxon>Actinomycetota</taxon>
        <taxon>Actinomycetes</taxon>
        <taxon>Streptosporangiales</taxon>
        <taxon>Streptosporangiaceae</taxon>
        <taxon>Planobispora</taxon>
    </lineage>
</organism>
<reference evidence="1" key="1">
    <citation type="submission" date="2021-01" db="EMBL/GenBank/DDBJ databases">
        <title>Whole genome shotgun sequence of Planobispora rosea NBRC 15558.</title>
        <authorList>
            <person name="Komaki H."/>
            <person name="Tamura T."/>
        </authorList>
    </citation>
    <scope>NUCLEOTIDE SEQUENCE</scope>
    <source>
        <strain evidence="1">NBRC 15558</strain>
    </source>
</reference>
<comment type="caution">
    <text evidence="1">The sequence shown here is derived from an EMBL/GenBank/DDBJ whole genome shotgun (WGS) entry which is preliminary data.</text>
</comment>